<gene>
    <name evidence="2" type="ORF">J27TS8_39650</name>
</gene>
<dbReference type="Proteomes" id="UP000682111">
    <property type="component" value="Unassembled WGS sequence"/>
</dbReference>
<keyword evidence="3" id="KW-1185">Reference proteome</keyword>
<reference evidence="2" key="1">
    <citation type="submission" date="2021-03" db="EMBL/GenBank/DDBJ databases">
        <title>Antimicrobial resistance genes in bacteria isolated from Japanese honey, and their potential for conferring macrolide and lincosamide resistance in the American foulbrood pathogen Paenibacillus larvae.</title>
        <authorList>
            <person name="Okamoto M."/>
            <person name="Kumagai M."/>
            <person name="Kanamori H."/>
            <person name="Takamatsu D."/>
        </authorList>
    </citation>
    <scope>NUCLEOTIDE SEQUENCE</scope>
    <source>
        <strain evidence="2">J27TS8</strain>
    </source>
</reference>
<sequence>MDYFAVFDVGGSAIKYSLMDETGAFLEKSSVATPKDGLDSFLDIIDSTVKNFQKNHEISGIALSMPGAVDVDSGFIKGITAIEYIHGPNIKEMIQERTQLRVELENDANCAGLAEGWIGAAKGIKDYICIIIGTGIGGALVLDQKIRHGKNLFGGEFGYMLLEDYLNQPIGESWSALAATGGLIIQVAKRKGLEPAALDGRKIFKMADEGDQEVQDEIEKFMKRLAVGIYNLQYIIDPEKILIGGAISKREGLIEQINEKLKLMKPNHECLDIHVEPCRFGNDSNLIGALYHFLRRTANLSNQ</sequence>
<dbReference type="PANTHER" id="PTHR18964">
    <property type="entry name" value="ROK (REPRESSOR, ORF, KINASE) FAMILY"/>
    <property type="match status" value="1"/>
</dbReference>
<evidence type="ECO:0000313" key="3">
    <source>
        <dbReference type="Proteomes" id="UP000682111"/>
    </source>
</evidence>
<organism evidence="2 3">
    <name type="scientific">Robertmurraya siralis</name>
    <dbReference type="NCBI Taxonomy" id="77777"/>
    <lineage>
        <taxon>Bacteria</taxon>
        <taxon>Bacillati</taxon>
        <taxon>Bacillota</taxon>
        <taxon>Bacilli</taxon>
        <taxon>Bacillales</taxon>
        <taxon>Bacillaceae</taxon>
        <taxon>Robertmurraya</taxon>
    </lineage>
</organism>
<dbReference type="OrthoDB" id="9795247at2"/>
<dbReference type="RefSeq" id="WP_095312922.1">
    <property type="nucleotide sequence ID" value="NZ_BORC01000009.1"/>
</dbReference>
<name>A0A919WLS8_9BACI</name>
<comment type="similarity">
    <text evidence="1">Belongs to the ROK (NagC/XylR) family.</text>
</comment>
<accession>A0A919WLS8</accession>
<proteinExistence type="inferred from homology"/>
<dbReference type="InterPro" id="IPR000600">
    <property type="entry name" value="ROK"/>
</dbReference>
<dbReference type="PANTHER" id="PTHR18964:SF170">
    <property type="entry name" value="SUGAR KINASE"/>
    <property type="match status" value="1"/>
</dbReference>
<protein>
    <submittedName>
        <fullName evidence="2">Transcriptional regulator</fullName>
    </submittedName>
</protein>
<dbReference type="CDD" id="cd24152">
    <property type="entry name" value="ASKHA_NBD_ROK-like"/>
    <property type="match status" value="1"/>
</dbReference>
<dbReference type="SUPFAM" id="SSF53067">
    <property type="entry name" value="Actin-like ATPase domain"/>
    <property type="match status" value="1"/>
</dbReference>
<dbReference type="AlphaFoldDB" id="A0A919WLS8"/>
<evidence type="ECO:0000313" key="2">
    <source>
        <dbReference type="EMBL" id="GIN63972.1"/>
    </source>
</evidence>
<dbReference type="Pfam" id="PF00480">
    <property type="entry name" value="ROK"/>
    <property type="match status" value="1"/>
</dbReference>
<dbReference type="InterPro" id="IPR043129">
    <property type="entry name" value="ATPase_NBD"/>
</dbReference>
<comment type="caution">
    <text evidence="2">The sequence shown here is derived from an EMBL/GenBank/DDBJ whole genome shotgun (WGS) entry which is preliminary data.</text>
</comment>
<evidence type="ECO:0000256" key="1">
    <source>
        <dbReference type="ARBA" id="ARBA00006479"/>
    </source>
</evidence>
<dbReference type="Gene3D" id="3.30.420.40">
    <property type="match status" value="2"/>
</dbReference>
<dbReference type="EMBL" id="BORC01000009">
    <property type="protein sequence ID" value="GIN63972.1"/>
    <property type="molecule type" value="Genomic_DNA"/>
</dbReference>